<reference evidence="9 10" key="1">
    <citation type="submission" date="2019-08" db="EMBL/GenBank/DDBJ databases">
        <title>Bioinformatics analysis of the strain L3 and L5.</title>
        <authorList>
            <person name="Li X."/>
        </authorList>
    </citation>
    <scope>NUCLEOTIDE SEQUENCE [LARGE SCALE GENOMIC DNA]</scope>
    <source>
        <strain evidence="9 10">L3</strain>
    </source>
</reference>
<feature type="transmembrane region" description="Helical" evidence="8">
    <location>
        <begin position="201"/>
        <end position="226"/>
    </location>
</feature>
<dbReference type="GO" id="GO:0005886">
    <property type="term" value="C:plasma membrane"/>
    <property type="evidence" value="ECO:0007669"/>
    <property type="project" value="UniProtKB-SubCell"/>
</dbReference>
<keyword evidence="3" id="KW-0813">Transport</keyword>
<dbReference type="PANTHER" id="PTHR30047:SF7">
    <property type="entry name" value="HIGH-AFFINITY CHOLINE TRANSPORT PROTEIN"/>
    <property type="match status" value="1"/>
</dbReference>
<feature type="transmembrane region" description="Helical" evidence="8">
    <location>
        <begin position="52"/>
        <end position="71"/>
    </location>
</feature>
<feature type="transmembrane region" description="Helical" evidence="8">
    <location>
        <begin position="328"/>
        <end position="347"/>
    </location>
</feature>
<feature type="transmembrane region" description="Helical" evidence="8">
    <location>
        <begin position="457"/>
        <end position="476"/>
    </location>
</feature>
<keyword evidence="5 8" id="KW-0812">Transmembrane</keyword>
<proteinExistence type="inferred from homology"/>
<evidence type="ECO:0000256" key="2">
    <source>
        <dbReference type="ARBA" id="ARBA00005658"/>
    </source>
</evidence>
<accession>A0A640WEF9</accession>
<comment type="similarity">
    <text evidence="2">Belongs to the BCCT transporter (TC 2.A.15) family.</text>
</comment>
<feature type="transmembrane region" description="Helical" evidence="8">
    <location>
        <begin position="270"/>
        <end position="290"/>
    </location>
</feature>
<feature type="transmembrane region" description="Helical" evidence="8">
    <location>
        <begin position="482"/>
        <end position="504"/>
    </location>
</feature>
<evidence type="ECO:0000313" key="9">
    <source>
        <dbReference type="EMBL" id="KAA0018357.1"/>
    </source>
</evidence>
<dbReference type="InterPro" id="IPR000060">
    <property type="entry name" value="BCCT_transptr"/>
</dbReference>
<comment type="caution">
    <text evidence="9">The sequence shown here is derived from an EMBL/GenBank/DDBJ whole genome shotgun (WGS) entry which is preliminary data.</text>
</comment>
<sequence length="535" mass="57568">MKMSKPAPKSIKLSVFIPTFLIVAVAAIIGLVDNELLIDVTQDIFYLTLSDFAWLYQLVAVSALAVVGYVFCSKVGNIRLGGPDAKPKFSLMSTFAMALTGGIATGVVTYAVNEPIIYMGNVYGEIDNQGFAPGSGESAVFALARSFHNWSFIPYAMYAVVGMMIAYMHYNRRQRFSISAAISPIIGDHHRRPTVTAIIDIVSVLAIALGLASSLGAGVALIGSGVQEEYGISVGPTTWLVLVAIITVIFIASSVSGLKRGIRYLSSLNAYLYYGMLALLLIIGPVVYMLNLSTTSIGYWLNNFFTWSFDTKELGGEALVTWWTMYDWSIWIAYAPLMGLFLARISYGRTLREFLMINWVLPAIFGIVWFTVWGGSAIKWQLDGTLDLASIIDQDGAVAGLWGFLHQLPLAWLLVPATILALILSFATAADSMSATIATICTRGMTAEDESPTFQKILWGVSISVIAYVMVAFGGGEQGVDGIKYLAAAGGFFVVFLFVLVLAASVKALIYGRESAIATALPEDAASGSTTAIEG</sequence>
<dbReference type="PANTHER" id="PTHR30047">
    <property type="entry name" value="HIGH-AFFINITY CHOLINE TRANSPORT PROTEIN-RELATED"/>
    <property type="match status" value="1"/>
</dbReference>
<evidence type="ECO:0000256" key="6">
    <source>
        <dbReference type="ARBA" id="ARBA00022989"/>
    </source>
</evidence>
<comment type="subcellular location">
    <subcellularLocation>
        <location evidence="1">Cell membrane</location>
        <topology evidence="1">Multi-pass membrane protein</topology>
    </subcellularLocation>
</comment>
<dbReference type="GO" id="GO:0022857">
    <property type="term" value="F:transmembrane transporter activity"/>
    <property type="evidence" value="ECO:0007669"/>
    <property type="project" value="InterPro"/>
</dbReference>
<keyword evidence="4" id="KW-1003">Cell membrane</keyword>
<feature type="transmembrane region" description="Helical" evidence="8">
    <location>
        <begin position="152"/>
        <end position="170"/>
    </location>
</feature>
<evidence type="ECO:0000256" key="8">
    <source>
        <dbReference type="SAM" id="Phobius"/>
    </source>
</evidence>
<keyword evidence="7 8" id="KW-0472">Membrane</keyword>
<dbReference type="AlphaFoldDB" id="A0A640WEF9"/>
<evidence type="ECO:0000313" key="10">
    <source>
        <dbReference type="Proteomes" id="UP000466024"/>
    </source>
</evidence>
<evidence type="ECO:0000256" key="3">
    <source>
        <dbReference type="ARBA" id="ARBA00022448"/>
    </source>
</evidence>
<feature type="transmembrane region" description="Helical" evidence="8">
    <location>
        <begin position="238"/>
        <end position="258"/>
    </location>
</feature>
<gene>
    <name evidence="9" type="ORF">F0A16_10580</name>
</gene>
<evidence type="ECO:0000256" key="5">
    <source>
        <dbReference type="ARBA" id="ARBA00022692"/>
    </source>
</evidence>
<feature type="transmembrane region" description="Helical" evidence="8">
    <location>
        <begin position="12"/>
        <end position="32"/>
    </location>
</feature>
<organism evidence="9 10">
    <name type="scientific">Salinicola corii</name>
    <dbReference type="NCBI Taxonomy" id="2606937"/>
    <lineage>
        <taxon>Bacteria</taxon>
        <taxon>Pseudomonadati</taxon>
        <taxon>Pseudomonadota</taxon>
        <taxon>Gammaproteobacteria</taxon>
        <taxon>Oceanospirillales</taxon>
        <taxon>Halomonadaceae</taxon>
        <taxon>Salinicola</taxon>
    </lineage>
</organism>
<protein>
    <submittedName>
        <fullName evidence="9">BCCT transporter</fullName>
    </submittedName>
</protein>
<feature type="transmembrane region" description="Helical" evidence="8">
    <location>
        <begin position="91"/>
        <end position="112"/>
    </location>
</feature>
<feature type="transmembrane region" description="Helical" evidence="8">
    <location>
        <begin position="410"/>
        <end position="430"/>
    </location>
</feature>
<dbReference type="Proteomes" id="UP000466024">
    <property type="component" value="Unassembled WGS sequence"/>
</dbReference>
<evidence type="ECO:0000256" key="7">
    <source>
        <dbReference type="ARBA" id="ARBA00023136"/>
    </source>
</evidence>
<name>A0A640WEF9_9GAMM</name>
<evidence type="ECO:0000256" key="1">
    <source>
        <dbReference type="ARBA" id="ARBA00004651"/>
    </source>
</evidence>
<dbReference type="Pfam" id="PF02028">
    <property type="entry name" value="BCCT"/>
    <property type="match status" value="1"/>
</dbReference>
<keyword evidence="6 8" id="KW-1133">Transmembrane helix</keyword>
<feature type="transmembrane region" description="Helical" evidence="8">
    <location>
        <begin position="359"/>
        <end position="378"/>
    </location>
</feature>
<keyword evidence="10" id="KW-1185">Reference proteome</keyword>
<evidence type="ECO:0000256" key="4">
    <source>
        <dbReference type="ARBA" id="ARBA00022475"/>
    </source>
</evidence>
<dbReference type="EMBL" id="VTPX01000005">
    <property type="protein sequence ID" value="KAA0018357.1"/>
    <property type="molecule type" value="Genomic_DNA"/>
</dbReference>